<comment type="caution">
    <text evidence="1">The sequence shown here is derived from an EMBL/GenBank/DDBJ whole genome shotgun (WGS) entry which is preliminary data.</text>
</comment>
<evidence type="ECO:0000313" key="2">
    <source>
        <dbReference type="Proteomes" id="UP001596512"/>
    </source>
</evidence>
<protein>
    <submittedName>
        <fullName evidence="1">Pentapeptide repeat-containing protein</fullName>
    </submittedName>
</protein>
<reference evidence="2" key="1">
    <citation type="journal article" date="2019" name="Int. J. Syst. Evol. Microbiol.">
        <title>The Global Catalogue of Microorganisms (GCM) 10K type strain sequencing project: providing services to taxonomists for standard genome sequencing and annotation.</title>
        <authorList>
            <consortium name="The Broad Institute Genomics Platform"/>
            <consortium name="The Broad Institute Genome Sequencing Center for Infectious Disease"/>
            <person name="Wu L."/>
            <person name="Ma J."/>
        </authorList>
    </citation>
    <scope>NUCLEOTIDE SEQUENCE [LARGE SCALE GENOMIC DNA]</scope>
    <source>
        <strain evidence="2">JCM 17695</strain>
    </source>
</reference>
<name>A0ABW2TWV5_9PSEU</name>
<sequence>MKTGLGIGAGTGGVLALLLAVRRQWHQEVTAVDTAHDATERRLTELYTKAAEQLGSEKAPVRMAGLYALERLAQDHESQRQTMVNLLCAYLRMPYDESVQEREVRLTAQRLLSAHLAAKSERFWADIDLDLSGATLIDFTLDHGDVREASFHEARFLGRTTMNWCRFRKRATFASATFEGFTSFYETRFLSSALFAGAEFAAGAFFNSTTFAVRADFSRTSFGKTPSFRNATFPVTRDRLRPPATTFHGAEFAGRVPKELKPHMSAAPAEEETE</sequence>
<evidence type="ECO:0000313" key="1">
    <source>
        <dbReference type="EMBL" id="MFC7617786.1"/>
    </source>
</evidence>
<dbReference type="EMBL" id="JBHTEY010000004">
    <property type="protein sequence ID" value="MFC7617786.1"/>
    <property type="molecule type" value="Genomic_DNA"/>
</dbReference>
<proteinExistence type="predicted"/>
<dbReference type="Proteomes" id="UP001596512">
    <property type="component" value="Unassembled WGS sequence"/>
</dbReference>
<gene>
    <name evidence="1" type="ORF">ACFQV2_34660</name>
</gene>
<accession>A0ABW2TWV5</accession>
<organism evidence="1 2">
    <name type="scientific">Actinokineospora soli</name>
    <dbReference type="NCBI Taxonomy" id="1048753"/>
    <lineage>
        <taxon>Bacteria</taxon>
        <taxon>Bacillati</taxon>
        <taxon>Actinomycetota</taxon>
        <taxon>Actinomycetes</taxon>
        <taxon>Pseudonocardiales</taxon>
        <taxon>Pseudonocardiaceae</taxon>
        <taxon>Actinokineospora</taxon>
    </lineage>
</organism>
<dbReference type="InterPro" id="IPR001646">
    <property type="entry name" value="5peptide_repeat"/>
</dbReference>
<dbReference type="Pfam" id="PF13576">
    <property type="entry name" value="Pentapeptide_3"/>
    <property type="match status" value="1"/>
</dbReference>
<keyword evidence="2" id="KW-1185">Reference proteome</keyword>
<dbReference type="Gene3D" id="2.160.20.80">
    <property type="entry name" value="E3 ubiquitin-protein ligase SopA"/>
    <property type="match status" value="1"/>
</dbReference>